<gene>
    <name evidence="7" type="ORF">FPR_28630</name>
</gene>
<dbReference type="eggNOG" id="COG2244">
    <property type="taxonomic scope" value="Bacteria"/>
</dbReference>
<dbReference type="HOGENOM" id="CLU_022017_0_0_9"/>
<feature type="transmembrane region" description="Helical" evidence="6">
    <location>
        <begin position="166"/>
        <end position="186"/>
    </location>
</feature>
<dbReference type="PANTHER" id="PTHR30250:SF11">
    <property type="entry name" value="O-ANTIGEN TRANSPORTER-RELATED"/>
    <property type="match status" value="1"/>
</dbReference>
<keyword evidence="4 6" id="KW-1133">Transmembrane helix</keyword>
<comment type="subcellular location">
    <subcellularLocation>
        <location evidence="1">Cell membrane</location>
        <topology evidence="1">Multi-pass membrane protein</topology>
    </subcellularLocation>
</comment>
<evidence type="ECO:0000256" key="4">
    <source>
        <dbReference type="ARBA" id="ARBA00022989"/>
    </source>
</evidence>
<dbReference type="KEGG" id="fpa:FPR_28630"/>
<evidence type="ECO:0000313" key="7">
    <source>
        <dbReference type="EMBL" id="CBL02961.1"/>
    </source>
</evidence>
<accession>D4K5V2</accession>
<feature type="transmembrane region" description="Helical" evidence="6">
    <location>
        <begin position="380"/>
        <end position="402"/>
    </location>
</feature>
<dbReference type="InterPro" id="IPR002797">
    <property type="entry name" value="Polysacc_synth"/>
</dbReference>
<dbReference type="Pfam" id="PF01943">
    <property type="entry name" value="Polysacc_synt"/>
    <property type="match status" value="1"/>
</dbReference>
<dbReference type="EMBL" id="FP929046">
    <property type="protein sequence ID" value="CBL02961.1"/>
    <property type="molecule type" value="Genomic_DNA"/>
</dbReference>
<feature type="transmembrane region" description="Helical" evidence="6">
    <location>
        <begin position="414"/>
        <end position="434"/>
    </location>
</feature>
<evidence type="ECO:0000313" key="8">
    <source>
        <dbReference type="Proteomes" id="UP000007059"/>
    </source>
</evidence>
<keyword evidence="5 6" id="KW-0472">Membrane</keyword>
<keyword evidence="2" id="KW-1003">Cell membrane</keyword>
<organism evidence="7 8">
    <name type="scientific">Faecalibacterium prausnitzii SL3/3</name>
    <dbReference type="NCBI Taxonomy" id="657322"/>
    <lineage>
        <taxon>Bacteria</taxon>
        <taxon>Bacillati</taxon>
        <taxon>Bacillota</taxon>
        <taxon>Clostridia</taxon>
        <taxon>Eubacteriales</taxon>
        <taxon>Oscillospiraceae</taxon>
        <taxon>Faecalibacterium</taxon>
    </lineage>
</organism>
<reference evidence="7 8" key="2">
    <citation type="submission" date="2010-03" db="EMBL/GenBank/DDBJ databases">
        <authorList>
            <person name="Pajon A."/>
        </authorList>
    </citation>
    <scope>NUCLEOTIDE SEQUENCE [LARGE SCALE GENOMIC DNA]</scope>
    <source>
        <strain evidence="7 8">SL3/3</strain>
    </source>
</reference>
<evidence type="ECO:0000256" key="6">
    <source>
        <dbReference type="SAM" id="Phobius"/>
    </source>
</evidence>
<dbReference type="GO" id="GO:0005886">
    <property type="term" value="C:plasma membrane"/>
    <property type="evidence" value="ECO:0007669"/>
    <property type="project" value="UniProtKB-SubCell"/>
</dbReference>
<feature type="transmembrane region" description="Helical" evidence="6">
    <location>
        <begin position="358"/>
        <end position="374"/>
    </location>
</feature>
<sequence length="484" mass="54700">MDKRTVRNFVYNTAYKILIIIVPLLTAPYVSRVLHPNGVGIYSYTFTLATAFSLFAALGINTYGQREIAYCQQDKEKRSTIFWELVTYRFVTTTIVLIGYLVFSCFYQEYRNFLLEQAFIIVAVAFDISWYFQGVENFKIVVVRNAIIKFGTLLCIFLLVKKESDLGLYILINSGSVLLSNVIYVFKLKNEVCLVPLRKLNLKNHSAGMFGFFIPLIAVEIYSQLDKIMLGSMTIGALENGYYEQARKITAMVVSIVTSLNTVLLSRVANLYINNQKEQIIDYYKKSVRFIYLLLFPMCVGMLVISQNFTAWFFGTDYGKVATLLDLSCLLLFFMCLGNFVGVQYLSPMGMQNKMTKAYLTAAVVNFCLNLLLIPRLYSVGALIASIIAEAVSCFIQLYYFAKSEYAIPLWKPMWKYIVSALVMGVVLLGFNAILPVAGVLQTVADIVVGGVVYAACLILLREELVCMVLKAVKAKQMNRSFIK</sequence>
<evidence type="ECO:0000256" key="5">
    <source>
        <dbReference type="ARBA" id="ARBA00023136"/>
    </source>
</evidence>
<dbReference type="AlphaFoldDB" id="D4K5V2"/>
<feature type="transmembrane region" description="Helical" evidence="6">
    <location>
        <begin position="114"/>
        <end position="132"/>
    </location>
</feature>
<keyword evidence="3 6" id="KW-0812">Transmembrane</keyword>
<feature type="transmembrane region" description="Helical" evidence="6">
    <location>
        <begin position="81"/>
        <end position="102"/>
    </location>
</feature>
<protein>
    <submittedName>
        <fullName evidence="7">Membrane protein involved in the export of O-antigen and teichoic acid</fullName>
    </submittedName>
</protein>
<feature type="transmembrane region" description="Helical" evidence="6">
    <location>
        <begin position="141"/>
        <end position="160"/>
    </location>
</feature>
<dbReference type="PANTHER" id="PTHR30250">
    <property type="entry name" value="PST FAMILY PREDICTED COLANIC ACID TRANSPORTER"/>
    <property type="match status" value="1"/>
</dbReference>
<feature type="transmembrane region" description="Helical" evidence="6">
    <location>
        <begin position="290"/>
        <end position="315"/>
    </location>
</feature>
<feature type="transmembrane region" description="Helical" evidence="6">
    <location>
        <begin position="321"/>
        <end position="346"/>
    </location>
</feature>
<proteinExistence type="predicted"/>
<evidence type="ECO:0000256" key="2">
    <source>
        <dbReference type="ARBA" id="ARBA00022475"/>
    </source>
</evidence>
<evidence type="ECO:0000256" key="3">
    <source>
        <dbReference type="ARBA" id="ARBA00022692"/>
    </source>
</evidence>
<dbReference type="CDD" id="cd13128">
    <property type="entry name" value="MATE_Wzx_like"/>
    <property type="match status" value="1"/>
</dbReference>
<dbReference type="InterPro" id="IPR050833">
    <property type="entry name" value="Poly_Biosynth_Transport"/>
</dbReference>
<dbReference type="PATRIC" id="fig|657322.3.peg.2730"/>
<evidence type="ECO:0000256" key="1">
    <source>
        <dbReference type="ARBA" id="ARBA00004651"/>
    </source>
</evidence>
<feature type="transmembrane region" description="Helical" evidence="6">
    <location>
        <begin position="249"/>
        <end position="269"/>
    </location>
</feature>
<feature type="transmembrane region" description="Helical" evidence="6">
    <location>
        <begin position="41"/>
        <end position="60"/>
    </location>
</feature>
<name>D4K5V2_9FIRM</name>
<feature type="transmembrane region" description="Helical" evidence="6">
    <location>
        <begin position="9"/>
        <end position="29"/>
    </location>
</feature>
<feature type="transmembrane region" description="Helical" evidence="6">
    <location>
        <begin position="440"/>
        <end position="461"/>
    </location>
</feature>
<feature type="transmembrane region" description="Helical" evidence="6">
    <location>
        <begin position="207"/>
        <end position="225"/>
    </location>
</feature>
<reference evidence="7 8" key="1">
    <citation type="submission" date="2010-03" db="EMBL/GenBank/DDBJ databases">
        <title>The genome sequence of Faecalibacterium prausnitzii SL3/3.</title>
        <authorList>
            <consortium name="metaHIT consortium -- http://www.metahit.eu/"/>
            <person name="Pajon A."/>
            <person name="Turner K."/>
            <person name="Parkhill J."/>
            <person name="Duncan S."/>
            <person name="Flint H."/>
        </authorList>
    </citation>
    <scope>NUCLEOTIDE SEQUENCE [LARGE SCALE GENOMIC DNA]</scope>
    <source>
        <strain evidence="7 8">SL3/3</strain>
    </source>
</reference>
<dbReference type="Proteomes" id="UP000007059">
    <property type="component" value="Chromosome"/>
</dbReference>
<dbReference type="RefSeq" id="WP_015538391.1">
    <property type="nucleotide sequence ID" value="NC_021020.1"/>
</dbReference>